<dbReference type="AlphaFoldDB" id="L1I4W8"/>
<protein>
    <recommendedName>
        <fullName evidence="3">Myb-like domain-containing protein</fullName>
    </recommendedName>
</protein>
<keyword evidence="6" id="KW-1185">Reference proteome</keyword>
<dbReference type="HOGENOM" id="CLU_1091735_0_0_1"/>
<feature type="compositionally biased region" description="Polar residues" evidence="2">
    <location>
        <begin position="236"/>
        <end position="255"/>
    </location>
</feature>
<reference evidence="5" key="3">
    <citation type="submission" date="2015-06" db="UniProtKB">
        <authorList>
            <consortium name="EnsemblProtists"/>
        </authorList>
    </citation>
    <scope>IDENTIFICATION</scope>
</reference>
<dbReference type="RefSeq" id="XP_005817870.1">
    <property type="nucleotide sequence ID" value="XM_005817813.1"/>
</dbReference>
<dbReference type="Gene3D" id="1.10.10.60">
    <property type="entry name" value="Homeodomain-like"/>
    <property type="match status" value="1"/>
</dbReference>
<feature type="compositionally biased region" description="Basic and acidic residues" evidence="2">
    <location>
        <begin position="1"/>
        <end position="15"/>
    </location>
</feature>
<feature type="domain" description="Myb-like" evidence="3">
    <location>
        <begin position="142"/>
        <end position="251"/>
    </location>
</feature>
<evidence type="ECO:0000256" key="1">
    <source>
        <dbReference type="ARBA" id="ARBA00023242"/>
    </source>
</evidence>
<dbReference type="PANTHER" id="PTHR12802">
    <property type="entry name" value="SWI/SNF COMPLEX-RELATED"/>
    <property type="match status" value="1"/>
</dbReference>
<reference evidence="4 6" key="1">
    <citation type="journal article" date="2012" name="Nature">
        <title>Algal genomes reveal evolutionary mosaicism and the fate of nucleomorphs.</title>
        <authorList>
            <consortium name="DOE Joint Genome Institute"/>
            <person name="Curtis B.A."/>
            <person name="Tanifuji G."/>
            <person name="Burki F."/>
            <person name="Gruber A."/>
            <person name="Irimia M."/>
            <person name="Maruyama S."/>
            <person name="Arias M.C."/>
            <person name="Ball S.G."/>
            <person name="Gile G.H."/>
            <person name="Hirakawa Y."/>
            <person name="Hopkins J.F."/>
            <person name="Kuo A."/>
            <person name="Rensing S.A."/>
            <person name="Schmutz J."/>
            <person name="Symeonidi A."/>
            <person name="Elias M."/>
            <person name="Eveleigh R.J."/>
            <person name="Herman E.K."/>
            <person name="Klute M.J."/>
            <person name="Nakayama T."/>
            <person name="Obornik M."/>
            <person name="Reyes-Prieto A."/>
            <person name="Armbrust E.V."/>
            <person name="Aves S.J."/>
            <person name="Beiko R.G."/>
            <person name="Coutinho P."/>
            <person name="Dacks J.B."/>
            <person name="Durnford D.G."/>
            <person name="Fast N.M."/>
            <person name="Green B.R."/>
            <person name="Grisdale C.J."/>
            <person name="Hempel F."/>
            <person name="Henrissat B."/>
            <person name="Hoppner M.P."/>
            <person name="Ishida K."/>
            <person name="Kim E."/>
            <person name="Koreny L."/>
            <person name="Kroth P.G."/>
            <person name="Liu Y."/>
            <person name="Malik S.B."/>
            <person name="Maier U.G."/>
            <person name="McRose D."/>
            <person name="Mock T."/>
            <person name="Neilson J.A."/>
            <person name="Onodera N.T."/>
            <person name="Poole A.M."/>
            <person name="Pritham E.J."/>
            <person name="Richards T.A."/>
            <person name="Rocap G."/>
            <person name="Roy S.W."/>
            <person name="Sarai C."/>
            <person name="Schaack S."/>
            <person name="Shirato S."/>
            <person name="Slamovits C.H."/>
            <person name="Spencer D.F."/>
            <person name="Suzuki S."/>
            <person name="Worden A.Z."/>
            <person name="Zauner S."/>
            <person name="Barry K."/>
            <person name="Bell C."/>
            <person name="Bharti A.K."/>
            <person name="Crow J.A."/>
            <person name="Grimwood J."/>
            <person name="Kramer R."/>
            <person name="Lindquist E."/>
            <person name="Lucas S."/>
            <person name="Salamov A."/>
            <person name="McFadden G.I."/>
            <person name="Lane C.E."/>
            <person name="Keeling P.J."/>
            <person name="Gray M.W."/>
            <person name="Grigoriev I.V."/>
            <person name="Archibald J.M."/>
        </authorList>
    </citation>
    <scope>NUCLEOTIDE SEQUENCE</scope>
    <source>
        <strain evidence="4 6">CCMP2712</strain>
    </source>
</reference>
<organism evidence="4">
    <name type="scientific">Guillardia theta (strain CCMP2712)</name>
    <name type="common">Cryptophyte</name>
    <dbReference type="NCBI Taxonomy" id="905079"/>
    <lineage>
        <taxon>Eukaryota</taxon>
        <taxon>Cryptophyceae</taxon>
        <taxon>Pyrenomonadales</taxon>
        <taxon>Geminigeraceae</taxon>
        <taxon>Guillardia</taxon>
    </lineage>
</organism>
<dbReference type="SMART" id="SM00717">
    <property type="entry name" value="SANT"/>
    <property type="match status" value="1"/>
</dbReference>
<evidence type="ECO:0000313" key="6">
    <source>
        <dbReference type="Proteomes" id="UP000011087"/>
    </source>
</evidence>
<dbReference type="SUPFAM" id="SSF46689">
    <property type="entry name" value="Homeodomain-like"/>
    <property type="match status" value="1"/>
</dbReference>
<evidence type="ECO:0000256" key="2">
    <source>
        <dbReference type="SAM" id="MobiDB-lite"/>
    </source>
</evidence>
<feature type="compositionally biased region" description="Polar residues" evidence="2">
    <location>
        <begin position="49"/>
        <end position="65"/>
    </location>
</feature>
<evidence type="ECO:0000313" key="4">
    <source>
        <dbReference type="EMBL" id="EKX30890.1"/>
    </source>
</evidence>
<gene>
    <name evidence="4" type="ORF">GUITHDRAFT_122904</name>
</gene>
<feature type="compositionally biased region" description="Polar residues" evidence="2">
    <location>
        <begin position="115"/>
        <end position="146"/>
    </location>
</feature>
<dbReference type="Proteomes" id="UP000011087">
    <property type="component" value="Unassembled WGS sequence"/>
</dbReference>
<feature type="region of interest" description="Disordered" evidence="2">
    <location>
        <begin position="235"/>
        <end position="255"/>
    </location>
</feature>
<dbReference type="PaxDb" id="55529-EKX30890"/>
<dbReference type="EMBL" id="JH993474">
    <property type="protein sequence ID" value="EKX30890.1"/>
    <property type="molecule type" value="Genomic_DNA"/>
</dbReference>
<accession>L1I4W8</accession>
<name>L1I4W8_GUITC</name>
<feature type="region of interest" description="Disordered" evidence="2">
    <location>
        <begin position="1"/>
        <end position="146"/>
    </location>
</feature>
<dbReference type="KEGG" id="gtt:GUITHDRAFT_122904"/>
<sequence length="255" mass="26554">MSEGQPDKLHEKESSRSLSLGRDSSRSKAASNVSISRAIDQAAAGHVHSANSLPPFQPSPWQSEDPTPLEDAIEAIFHFPERTKRRRRREGGADQDLVAAKRERVSPAPAWSMKQAASPSAMQVHAGTSSASVTARSAPSLSTGNWTEEEHQKFLAALREYCPDAERAGSGAGAGAGAGDRTGAGAGAGDRTGAGAGAGDRTGAGAGAGARAVEGRKNVGLGKGVAYLISRAVGTRTESQVRSHAQKYFQNQQKR</sequence>
<keyword evidence="1" id="KW-0539">Nucleus</keyword>
<dbReference type="InterPro" id="IPR001005">
    <property type="entry name" value="SANT/Myb"/>
</dbReference>
<feature type="compositionally biased region" description="Gly residues" evidence="2">
    <location>
        <begin position="170"/>
        <end position="208"/>
    </location>
</feature>
<evidence type="ECO:0000259" key="3">
    <source>
        <dbReference type="SMART" id="SM00717"/>
    </source>
</evidence>
<reference evidence="6" key="2">
    <citation type="submission" date="2012-11" db="EMBL/GenBank/DDBJ databases">
        <authorList>
            <person name="Kuo A."/>
            <person name="Curtis B.A."/>
            <person name="Tanifuji G."/>
            <person name="Burki F."/>
            <person name="Gruber A."/>
            <person name="Irimia M."/>
            <person name="Maruyama S."/>
            <person name="Arias M.C."/>
            <person name="Ball S.G."/>
            <person name="Gile G.H."/>
            <person name="Hirakawa Y."/>
            <person name="Hopkins J.F."/>
            <person name="Rensing S.A."/>
            <person name="Schmutz J."/>
            <person name="Symeonidi A."/>
            <person name="Elias M."/>
            <person name="Eveleigh R.J."/>
            <person name="Herman E.K."/>
            <person name="Klute M.J."/>
            <person name="Nakayama T."/>
            <person name="Obornik M."/>
            <person name="Reyes-Prieto A."/>
            <person name="Armbrust E.V."/>
            <person name="Aves S.J."/>
            <person name="Beiko R.G."/>
            <person name="Coutinho P."/>
            <person name="Dacks J.B."/>
            <person name="Durnford D.G."/>
            <person name="Fast N.M."/>
            <person name="Green B.R."/>
            <person name="Grisdale C."/>
            <person name="Hempe F."/>
            <person name="Henrissat B."/>
            <person name="Hoppner M.P."/>
            <person name="Ishida K.-I."/>
            <person name="Kim E."/>
            <person name="Koreny L."/>
            <person name="Kroth P.G."/>
            <person name="Liu Y."/>
            <person name="Malik S.-B."/>
            <person name="Maier U.G."/>
            <person name="McRose D."/>
            <person name="Mock T."/>
            <person name="Neilson J.A."/>
            <person name="Onodera N.T."/>
            <person name="Poole A.M."/>
            <person name="Pritham E.J."/>
            <person name="Richards T.A."/>
            <person name="Rocap G."/>
            <person name="Roy S.W."/>
            <person name="Sarai C."/>
            <person name="Schaack S."/>
            <person name="Shirato S."/>
            <person name="Slamovits C.H."/>
            <person name="Spencer D.F."/>
            <person name="Suzuki S."/>
            <person name="Worden A.Z."/>
            <person name="Zauner S."/>
            <person name="Barry K."/>
            <person name="Bell C."/>
            <person name="Bharti A.K."/>
            <person name="Crow J.A."/>
            <person name="Grimwood J."/>
            <person name="Kramer R."/>
            <person name="Lindquist E."/>
            <person name="Lucas S."/>
            <person name="Salamov A."/>
            <person name="McFadden G.I."/>
            <person name="Lane C.E."/>
            <person name="Keeling P.J."/>
            <person name="Gray M.W."/>
            <person name="Grigoriev I.V."/>
            <person name="Archibald J.M."/>
        </authorList>
    </citation>
    <scope>NUCLEOTIDE SEQUENCE</scope>
    <source>
        <strain evidence="6">CCMP2712</strain>
    </source>
</reference>
<feature type="region of interest" description="Disordered" evidence="2">
    <location>
        <begin position="166"/>
        <end position="213"/>
    </location>
</feature>
<dbReference type="InterPro" id="IPR009057">
    <property type="entry name" value="Homeodomain-like_sf"/>
</dbReference>
<dbReference type="EnsemblProtists" id="EKX30890">
    <property type="protein sequence ID" value="EKX30890"/>
    <property type="gene ID" value="GUITHDRAFT_122904"/>
</dbReference>
<evidence type="ECO:0000313" key="5">
    <source>
        <dbReference type="EnsemblProtists" id="EKX30890"/>
    </source>
</evidence>
<dbReference type="GeneID" id="17287610"/>
<proteinExistence type="predicted"/>